<proteinExistence type="predicted"/>
<dbReference type="AlphaFoldDB" id="A0A2P4NSH6"/>
<organism evidence="2 3">
    <name type="scientific">Haloferax marisrubri</name>
    <dbReference type="NCBI Taxonomy" id="1544719"/>
    <lineage>
        <taxon>Archaea</taxon>
        <taxon>Methanobacteriati</taxon>
        <taxon>Methanobacteriota</taxon>
        <taxon>Stenosarchaea group</taxon>
        <taxon>Halobacteria</taxon>
        <taxon>Halobacteriales</taxon>
        <taxon>Haloferacaceae</taxon>
        <taxon>Haloferax</taxon>
    </lineage>
</organism>
<evidence type="ECO:0000313" key="2">
    <source>
        <dbReference type="EMBL" id="POG56079.1"/>
    </source>
</evidence>
<reference evidence="2" key="1">
    <citation type="submission" date="2017-08" db="EMBL/GenBank/DDBJ databases">
        <title>Haloferax marisrubri sp. nov., isolated from the Discovery deep brine-seawater interface in the Red Sea.</title>
        <authorList>
            <person name="Zhang G."/>
            <person name="Stingl U."/>
        </authorList>
    </citation>
    <scope>NUCLEOTIDE SEQUENCE [LARGE SCALE GENOMIC DNA]</scope>
    <source>
        <strain evidence="2">SB3</strain>
    </source>
</reference>
<evidence type="ECO:0000313" key="3">
    <source>
        <dbReference type="Proteomes" id="UP000053621"/>
    </source>
</evidence>
<protein>
    <submittedName>
        <fullName evidence="2">Uncharacterized protein</fullName>
    </submittedName>
</protein>
<comment type="caution">
    <text evidence="2">The sequence shown here is derived from an EMBL/GenBank/DDBJ whole genome shotgun (WGS) entry which is preliminary data.</text>
</comment>
<feature type="region of interest" description="Disordered" evidence="1">
    <location>
        <begin position="1"/>
        <end position="20"/>
    </location>
</feature>
<dbReference type="EMBL" id="LOPW02000006">
    <property type="protein sequence ID" value="POG56079.1"/>
    <property type="molecule type" value="Genomic_DNA"/>
</dbReference>
<dbReference type="Proteomes" id="UP000053621">
    <property type="component" value="Unassembled WGS sequence"/>
</dbReference>
<gene>
    <name evidence="2" type="ORF">AUR65_006070</name>
</gene>
<sequence>MILPHGEDNEQITGSESGESDCTECLGNIIEQYRKFDPETTSLTIVLDFEPERGMPFTLSVVPAPENKSRIKMRTHQNFVPNEAVHDAFVYCARDLFSRLGFVYGSYSNENQPSIPTDERALFERPVQAITFYDAGLADLIGRERLLSIPAGHAEELSNGGVFLYVCDNQFGGCDDLDVVREFLASDGSLDE</sequence>
<keyword evidence="3" id="KW-1185">Reference proteome</keyword>
<evidence type="ECO:0000256" key="1">
    <source>
        <dbReference type="SAM" id="MobiDB-lite"/>
    </source>
</evidence>
<accession>A0A2P4NSH6</accession>
<name>A0A2P4NSH6_9EURY</name>